<reference evidence="4 5" key="2">
    <citation type="submission" date="2018-11" db="EMBL/GenBank/DDBJ databases">
        <authorList>
            <consortium name="Pathogen Informatics"/>
        </authorList>
    </citation>
    <scope>NUCLEOTIDE SEQUENCE [LARGE SCALE GENOMIC DNA]</scope>
</reference>
<accession>A0A0R3SHT2</accession>
<dbReference type="OrthoDB" id="6269336at2759"/>
<protein>
    <submittedName>
        <fullName evidence="6">Ig-like domain-containing protein</fullName>
    </submittedName>
</protein>
<dbReference type="EMBL" id="UYSG01001754">
    <property type="protein sequence ID" value="VDL50328.1"/>
    <property type="molecule type" value="Genomic_DNA"/>
</dbReference>
<evidence type="ECO:0000313" key="6">
    <source>
        <dbReference type="WBParaSite" id="HDID_0000449701-mRNA-1"/>
    </source>
</evidence>
<dbReference type="PROSITE" id="PS50835">
    <property type="entry name" value="IG_LIKE"/>
    <property type="match status" value="1"/>
</dbReference>
<feature type="signal peptide" evidence="2">
    <location>
        <begin position="1"/>
        <end position="17"/>
    </location>
</feature>
<organism evidence="6">
    <name type="scientific">Hymenolepis diminuta</name>
    <name type="common">Rat tapeworm</name>
    <dbReference type="NCBI Taxonomy" id="6216"/>
    <lineage>
        <taxon>Eukaryota</taxon>
        <taxon>Metazoa</taxon>
        <taxon>Spiralia</taxon>
        <taxon>Lophotrochozoa</taxon>
        <taxon>Platyhelminthes</taxon>
        <taxon>Cestoda</taxon>
        <taxon>Eucestoda</taxon>
        <taxon>Cyclophyllidea</taxon>
        <taxon>Hymenolepididae</taxon>
        <taxon>Hymenolepis</taxon>
    </lineage>
</organism>
<evidence type="ECO:0000256" key="1">
    <source>
        <dbReference type="SAM" id="Phobius"/>
    </source>
</evidence>
<evidence type="ECO:0000313" key="4">
    <source>
        <dbReference type="EMBL" id="VDL50328.1"/>
    </source>
</evidence>
<keyword evidence="1" id="KW-1133">Transmembrane helix</keyword>
<reference evidence="6" key="1">
    <citation type="submission" date="2017-02" db="UniProtKB">
        <authorList>
            <consortium name="WormBaseParasite"/>
        </authorList>
    </citation>
    <scope>IDENTIFICATION</scope>
</reference>
<dbReference type="Proteomes" id="UP000274504">
    <property type="component" value="Unassembled WGS sequence"/>
</dbReference>
<feature type="chain" id="PRO_5043131277" evidence="2">
    <location>
        <begin position="18"/>
        <end position="2277"/>
    </location>
</feature>
<gene>
    <name evidence="4" type="ORF">HDID_LOCUS4495</name>
</gene>
<evidence type="ECO:0000313" key="5">
    <source>
        <dbReference type="Proteomes" id="UP000274504"/>
    </source>
</evidence>
<dbReference type="InterPro" id="IPR007110">
    <property type="entry name" value="Ig-like_dom"/>
</dbReference>
<name>A0A0R3SHT2_HYMDI</name>
<feature type="domain" description="Ig-like" evidence="3">
    <location>
        <begin position="1822"/>
        <end position="1946"/>
    </location>
</feature>
<sequence>MLLTLLLYLLLFSSSTGRIQYYEADRLATEGGDWSVKFIPRIGYRISTITWEFQNQTVVYCKYMGLDNGPVLSNYFQCPKGCLYEQCQAFDSYGIRIEPNVYRLFAFQATNAMTGDYKLTLTFIGKNHNYTAVSSLIKSSPSLLQMSSLICNIPQIREALKSPSAAVPDKQNLAVLNDTLKFVREGTHINGSIEVNLGLPEGKIGVYLIRQPRNAFYPHYEPCESPVNGSLLNFSCQVCIEDFAMGIFIANSVNSSISNDQALSLLKDWIMKRVVLWRFDMPNTDIPASPETVFGKDYRVIPLKIGWSAVVEAGKKVEIFCPLEKSESPYGIDCHRSRALHSDFIDTTLPNGFWIEYIEGNKFFYLRKNSTEVTDSGVYGCTVKVNGYPQPICSDRRLYVIGNVIPVRIFLYKNLVSANELEPKDNFDQYAEKKIPFLLTSQEAYILCWTETDTNNTYTLSLNLLKENGNSTSEYPSNLTHAYVLREGTHIMRIFKFYRISGEGKVENSGKLKASCSTSFEELQNTVPGWIIDANDINENAELGQVAANFRYIYMYHPTEGKLKFQGTVDKLDEYPVPPGTVIRCSGASGYPEPVYKWTLVDPTQFSSSFIGMSNAAKIFLDSPHDLPKYAFQGDHVTIPNDPRYRGMSYLLQCTASNKFAGREFSSQRLLFLTICLCNSRFVTLDLSLIYSPQMVAGISLVDLDNERSTLDIYGERYVHLMRQIILGLSYGGELIRFGLHPTSVLSRSLKEAPLYADPTLFDSKLSRIGLAEGFISQTIRPQAIYASDPKACPQKIPVNLNGGLKTTLRDAPQSSKRPFAVVLPRDRWDIGDVDNFIKNIRKVNGKVISVYFEDPKGWAKDTPDYAVQLANFSGECRRYSIVDRASFINRLPLFDAICDVSEPAVIYDESLMVVVFLSHQSHQLFLGEDISVFVNVRITPFDQPPVTVWLCLIDSEVADDISQGETDLEYLDGVCRQPLLKTSPNDTDSKCITFQMSMILNDELDGKYLLAYKRGAKSILSSQEVSTLPIRLNHGEFSKPTLRVKSPAEKALDSAEFECEFEMSRLRFQVYLIYRPKSNETYRIITRENSINLEYSYKNIGKNVSVILIWPYFPAEAADIGIYCVVDYPDQLKGDDLDELPILISAPVYHNLSSICPMRPIIERVNLSPDTDIAEGSRVTFVCEAVTGNDHMHALQMSYSDLKEDLIICSNRGGGKVNSTVPCMFSPWNTGGCRGLEKVLTDSHPKGAFASCTISYHETVNAYIRRIEYTIPMLSIQHFESFIFCETLPTWEVEEENRFLSDPIDNYFPVGPIVTDIDPGYYEWICEAAAYPEPINVSWVPIEATPEKFADGIRKIAFFKRLTQSTRYHAHDNSPSGYFPKKFHQEDRASRYRFQLVRPVPYVYQVGIWGEAKFACYIVSPDNKTAYEEAHISYGYGRSDGHWTVSGSIEPSTGVINPDETWRVLCPLQEIEGEWQLTHLYLLAQIQAPSIQPLEIPLLYLVVNRTNSSSVILGNVTTLGWWANTRGKEFQISMATGHQTSQVVKIDFPKASMHDTGKYMCRFHLHESYNDADVVPNLIVLADKHSPIIGYIAENRSWEFADSTSKYLTFFDNQYFTSRCLIWRFQNPFNPFFTKPFIAESTDRNPNMAKITKDTATLVEKEIFQHYIYHIINVSWYLNVKFDYNKYVGCYWTLDTKEERELGQKYGPLRICAPTESLETRPDSSEPLPRNGVLECYDNGEIYHEFAFTWVYIFGPLPRSNESVEVRGIPRIIKSEKLDMSLLPMPGFYIYKCIASSFCGGREMVSEKTVEFVVVGDEKAPAFTTVSISKRLILLPEKFTVECPSILSEGSSLTAVSLIWFRIYQHPNTVSPHLHRFAEYLSYHDFINNTVNVSHPNLVAYHFKRSNREVFAIDIQLSSYEDYGFYGCTTKALRAGGEMKDLTLSQISKKPLCIVDDNAGVQIEPKPDRSDDCYTEGEVVNVYCQATAYEIFCDEEDKPVGSRFVDTIASVHITSEVVDKSIPLNLFSFRILEWKPPKRTIQYAPAPIIITHDYHNAQLSCVIEPELLNTSFLNQDDWLRIRSKIIRRASKKLCVYSSAANFIIIPSPPEQVSETKVAFTIDSGEWITCIASGNPPPTVTLDAYPIRRGALAEAMRLGLEGIEHWRDYSRAQPDWPSAPLKNDTGSMMLVLRETNDPPDITYFGVCRGTNRVNKTDQTTHKAFIFQIRDIRGFTSSSSFNHFLIVAFIISLLVFVLGTFIHEILVLRHRYRRLKEE</sequence>
<evidence type="ECO:0000256" key="2">
    <source>
        <dbReference type="SAM" id="SignalP"/>
    </source>
</evidence>
<keyword evidence="1" id="KW-0812">Transmembrane</keyword>
<evidence type="ECO:0000259" key="3">
    <source>
        <dbReference type="PROSITE" id="PS50835"/>
    </source>
</evidence>
<feature type="transmembrane region" description="Helical" evidence="1">
    <location>
        <begin position="2243"/>
        <end position="2267"/>
    </location>
</feature>
<keyword evidence="1" id="KW-0472">Membrane</keyword>
<proteinExistence type="predicted"/>
<keyword evidence="2" id="KW-0732">Signal</keyword>
<dbReference type="WBParaSite" id="HDID_0000449701-mRNA-1">
    <property type="protein sequence ID" value="HDID_0000449701-mRNA-1"/>
    <property type="gene ID" value="HDID_0000449701"/>
</dbReference>